<evidence type="ECO:0000256" key="1">
    <source>
        <dbReference type="ARBA" id="ARBA00006484"/>
    </source>
</evidence>
<dbReference type="Proteomes" id="UP001595548">
    <property type="component" value="Unassembled WGS sequence"/>
</dbReference>
<dbReference type="EMBL" id="JBHRTL010000006">
    <property type="protein sequence ID" value="MFC3154650.1"/>
    <property type="molecule type" value="Genomic_DNA"/>
</dbReference>
<dbReference type="PRINTS" id="PR00080">
    <property type="entry name" value="SDRFAMILY"/>
</dbReference>
<dbReference type="InterPro" id="IPR002347">
    <property type="entry name" value="SDR_fam"/>
</dbReference>
<dbReference type="InterPro" id="IPR036291">
    <property type="entry name" value="NAD(P)-bd_dom_sf"/>
</dbReference>
<proteinExistence type="inferred from homology"/>
<accession>A0ABV7HLB5</accession>
<dbReference type="RefSeq" id="WP_382415023.1">
    <property type="nucleotide sequence ID" value="NZ_AP031500.1"/>
</dbReference>
<evidence type="ECO:0000313" key="5">
    <source>
        <dbReference type="Proteomes" id="UP001595548"/>
    </source>
</evidence>
<dbReference type="SUPFAM" id="SSF51735">
    <property type="entry name" value="NAD(P)-binding Rossmann-fold domains"/>
    <property type="match status" value="1"/>
</dbReference>
<dbReference type="Gene3D" id="3.40.50.720">
    <property type="entry name" value="NAD(P)-binding Rossmann-like Domain"/>
    <property type="match status" value="1"/>
</dbReference>
<keyword evidence="5" id="KW-1185">Reference proteome</keyword>
<comment type="similarity">
    <text evidence="1">Belongs to the short-chain dehydrogenases/reductases (SDR) family.</text>
</comment>
<keyword evidence="2" id="KW-0560">Oxidoreductase</keyword>
<feature type="compositionally biased region" description="Polar residues" evidence="3">
    <location>
        <begin position="1"/>
        <end position="10"/>
    </location>
</feature>
<name>A0ABV7HLB5_9GAMM</name>
<feature type="region of interest" description="Disordered" evidence="3">
    <location>
        <begin position="1"/>
        <end position="26"/>
    </location>
</feature>
<dbReference type="PANTHER" id="PTHR48107:SF16">
    <property type="entry name" value="NADPH-DEPENDENT ALDEHYDE REDUCTASE 1, CHLOROPLASTIC"/>
    <property type="match status" value="1"/>
</dbReference>
<protein>
    <submittedName>
        <fullName evidence="4">SDR family oxidoreductase</fullName>
    </submittedName>
</protein>
<dbReference type="PANTHER" id="PTHR48107">
    <property type="entry name" value="NADPH-DEPENDENT ALDEHYDE REDUCTASE-LIKE PROTEIN, CHLOROPLASTIC-RELATED"/>
    <property type="match status" value="1"/>
</dbReference>
<sequence length="286" mass="30353">MSDKPTSFARQHQAHQPGDERKMQPQPESFMKDYKAAGKLTGKIALVSGGDSGIGRAVCIGFAKEGAQVAFIYKDEDADAEITCEHIRKAGAPVLAIKGDIASAEFCRDTVRKTVAEFGGLNVLVNNAAEQHVQEDITDISEAQLRQTFDTNIFGTFFLTQAAMEHLSDGDSIINTTSIVAYRGKSVLLDYAATKGALVALTRSLAGSLTERNIRVNAVAPGPIWTPLIPASFSADEVENFGASSPMGRAGQPDEVAPSYIFLASNDASYMTGQVLHPNGGTVIGG</sequence>
<dbReference type="PROSITE" id="PS00061">
    <property type="entry name" value="ADH_SHORT"/>
    <property type="match status" value="1"/>
</dbReference>
<dbReference type="PRINTS" id="PR00081">
    <property type="entry name" value="GDHRDH"/>
</dbReference>
<dbReference type="Pfam" id="PF13561">
    <property type="entry name" value="adh_short_C2"/>
    <property type="match status" value="1"/>
</dbReference>
<comment type="caution">
    <text evidence="4">The sequence shown here is derived from an EMBL/GenBank/DDBJ whole genome shotgun (WGS) entry which is preliminary data.</text>
</comment>
<evidence type="ECO:0000256" key="2">
    <source>
        <dbReference type="ARBA" id="ARBA00023002"/>
    </source>
</evidence>
<evidence type="ECO:0000313" key="4">
    <source>
        <dbReference type="EMBL" id="MFC3154650.1"/>
    </source>
</evidence>
<evidence type="ECO:0000256" key="3">
    <source>
        <dbReference type="SAM" id="MobiDB-lite"/>
    </source>
</evidence>
<reference evidence="5" key="1">
    <citation type="journal article" date="2019" name="Int. J. Syst. Evol. Microbiol.">
        <title>The Global Catalogue of Microorganisms (GCM) 10K type strain sequencing project: providing services to taxonomists for standard genome sequencing and annotation.</title>
        <authorList>
            <consortium name="The Broad Institute Genomics Platform"/>
            <consortium name="The Broad Institute Genome Sequencing Center for Infectious Disease"/>
            <person name="Wu L."/>
            <person name="Ma J."/>
        </authorList>
    </citation>
    <scope>NUCLEOTIDE SEQUENCE [LARGE SCALE GENOMIC DNA]</scope>
    <source>
        <strain evidence="5">KCTC 52141</strain>
    </source>
</reference>
<organism evidence="4 5">
    <name type="scientific">Gilvimarinus japonicus</name>
    <dbReference type="NCBI Taxonomy" id="1796469"/>
    <lineage>
        <taxon>Bacteria</taxon>
        <taxon>Pseudomonadati</taxon>
        <taxon>Pseudomonadota</taxon>
        <taxon>Gammaproteobacteria</taxon>
        <taxon>Cellvibrionales</taxon>
        <taxon>Cellvibrionaceae</taxon>
        <taxon>Gilvimarinus</taxon>
    </lineage>
</organism>
<gene>
    <name evidence="4" type="ORF">ACFOEB_05490</name>
</gene>
<dbReference type="InterPro" id="IPR020904">
    <property type="entry name" value="Sc_DH/Rdtase_CS"/>
</dbReference>